<sequence>MSLLFHLFLFFCFFSSVSANVSQSFRTVSVNANGFADVMKHSNIVSTHRPHAWLIAETKSQSSVRSRINIRDYKVFESLGLKADKSTSKWGVALGVTASLHSQNVPLPPQMAGRAVCVDIVIPSDSGRGFPHRLVGVYAPYDPGGTLNPHDTLHDFWDCVHDICVTAQHSWQVIGDFNATLTSSEVMGDATGDNHARAVYRHFLQRSHGIDTWEIQNDNNARHVCTYNAYNGSCRSIIDRCAHSSHGIDLSVISVPRCFMPGTDHRLISSAVFCSPPTDFNASSSLASACSQDRSPYPPRFIVPKRHESHRFKTFADRVDCLAREARLHEHAITNDSDYQRRWQALTDIFLTAGTEAFDLPRTYDRSHLKIVTPTITIILREYSRLNRLLSALKRQSLPQLCARNRWTGAYLQALSGHPFLHPILSPPSLFYSPSSLLFYRKARSALSKLRYRAERDERRLRSTRAEKSRLNRCLLGGSAKCLYPPSQFQGPPPAISISDPHNQNIRKYLTSADDVKAQTMDYFSALYHRNDRPDPPKPWLDCPSVRSIRENLRRDSFQWPQKMDLLSARSLIRKGNPRPAPGPDRWEKWMVKSLHDFSFQLVVDLWNYCIETSHFPSCIKPSSISLIHKRGDATDLANFRGVCTSNLCMNMPFAWLNSLLTPYLAQHSVLPEGQIATQPGVQGRDLTSFLAQLETWADRTKTPLYIVRRDQKKGFDRLEPQGFYDAITAYGLPSSIIDFDISAQSDVPYRIKTFHGLTDTLTISGITKQGGPLSPIKCTLTSSLGSHWLSDSLHHQTGHLQVTTIQASRGQTHLPDDRISIPVVMVEAMDDSAIVTTSLPTCLSSITMSERFQSAYGGETNWPKSAAFLRNVPDPPSHLQVTSVHPAQPEIPVQRDLMVSTSHVEFLRLSINDPSAQYQKLKGLISSFDFPSLQNIRLPLPALRRVLSQCLVSKLRPHLAYQPISDTDAVHLDHLIAAKVHEYFSFPFHFNSGLLSLPLSLHGFDFPCVSHLNRVAAVNGLLRDLNHHIGTFQNMARITLADWTCQLNHCVFPLHGTSLDASFMRHQNSLPFQWRLAHDTMRQNGLSIRNTDLSFLFYGDVSLRHLNRTLPPPLTLPPQFITNLANAGLTYLFDIALFSTDPLHHAVLRLQPRLNVQFQNATTRAEEQWLQTSQWLSSLTLMDLVNGYMGMDVTERVVGRRRRDDGAQTRIQIAGMDNNLLRGVAASQALDLEPLWFLGLPPRLRMQKAHDLINAYYAVSPHKPFPSSISSGIYASDASMLPAAPSFRHQRSVTLSSISHSSALAMNLDCFRTSAWVYHGETYGLVASTIHQYNLPPPPPHLPSSPALYTDHLNSSRIISSALHIPPSSHQWSSLPGRSLYRWLLHLLQHSPPPHHPPNIIYTPAHTDSSSTPSTVNTLADRLASGSQYLQLRPPPAPLPTFFMDSFMLYSPNDGYVETSISSYLPSVLTSTLYSSPDFRPATTMLLPFYDQHAPPEHPYLRASSAYSALVQLYARSDQLDTTYTRFRRFGNVSPMCISGCDALETVHHVFVSCPAYNAFRQHATQILITETSRILDSAEVPLLICRSFLQVVRRLFEDGPNWPQSLSRFYLGLTPPLPALTGSTGAKTSRLLVRIAHTWHTSCIRLAGRIWAEYRRTEGTAGAVSSPTLTATSCTCAGKHILMSDITTLSLKQRVSVPRSRRRIQQACHPPQRQRYFRADDPTLPRGALSAGDVGTIKDTSTTDDASPPSAWVPKQASGLRRRKSRAAGLACRELTLLSSTFRHQPISTWTVGTEMTTFDYKELGLVSRVWENIPALQDTGRFHEYLRYSKSILSLLVLVSQNLRVNRAQRAVLSTSLPFSDLSTPAPASVHSLGSISVRQFRYISPNSKFRLLSKAA</sequence>
<gene>
    <name evidence="3" type="ORF">ARMOST_14459</name>
</gene>
<name>A0A284RQR0_ARMOS</name>
<evidence type="ECO:0000256" key="2">
    <source>
        <dbReference type="SAM" id="SignalP"/>
    </source>
</evidence>
<dbReference type="EMBL" id="FUEG01000013">
    <property type="protein sequence ID" value="SJL11058.1"/>
    <property type="molecule type" value="Genomic_DNA"/>
</dbReference>
<dbReference type="Proteomes" id="UP000219338">
    <property type="component" value="Unassembled WGS sequence"/>
</dbReference>
<feature type="chain" id="PRO_5012108676" evidence="2">
    <location>
        <begin position="20"/>
        <end position="1900"/>
    </location>
</feature>
<protein>
    <submittedName>
        <fullName evidence="3">Uncharacterized protein</fullName>
    </submittedName>
</protein>
<proteinExistence type="predicted"/>
<dbReference type="OMA" id="WARISEW"/>
<accession>A0A284RQR0</accession>
<keyword evidence="4" id="KW-1185">Reference proteome</keyword>
<dbReference type="SUPFAM" id="SSF56219">
    <property type="entry name" value="DNase I-like"/>
    <property type="match status" value="1"/>
</dbReference>
<feature type="region of interest" description="Disordered" evidence="1">
    <location>
        <begin position="1719"/>
        <end position="1760"/>
    </location>
</feature>
<evidence type="ECO:0000256" key="1">
    <source>
        <dbReference type="SAM" id="MobiDB-lite"/>
    </source>
</evidence>
<organism evidence="3 4">
    <name type="scientific">Armillaria ostoyae</name>
    <name type="common">Armillaria root rot fungus</name>
    <dbReference type="NCBI Taxonomy" id="47428"/>
    <lineage>
        <taxon>Eukaryota</taxon>
        <taxon>Fungi</taxon>
        <taxon>Dikarya</taxon>
        <taxon>Basidiomycota</taxon>
        <taxon>Agaricomycotina</taxon>
        <taxon>Agaricomycetes</taxon>
        <taxon>Agaricomycetidae</taxon>
        <taxon>Agaricales</taxon>
        <taxon>Marasmiineae</taxon>
        <taxon>Physalacriaceae</taxon>
        <taxon>Armillaria</taxon>
    </lineage>
</organism>
<feature type="signal peptide" evidence="2">
    <location>
        <begin position="1"/>
        <end position="19"/>
    </location>
</feature>
<evidence type="ECO:0000313" key="3">
    <source>
        <dbReference type="EMBL" id="SJL11058.1"/>
    </source>
</evidence>
<dbReference type="InterPro" id="IPR036691">
    <property type="entry name" value="Endo/exonu/phosph_ase_sf"/>
</dbReference>
<dbReference type="OrthoDB" id="3251015at2759"/>
<dbReference type="Gene3D" id="3.60.10.10">
    <property type="entry name" value="Endonuclease/exonuclease/phosphatase"/>
    <property type="match status" value="1"/>
</dbReference>
<reference evidence="4" key="1">
    <citation type="journal article" date="2017" name="Nat. Ecol. Evol.">
        <title>Genome expansion and lineage-specific genetic innovations in the forest pathogenic fungi Armillaria.</title>
        <authorList>
            <person name="Sipos G."/>
            <person name="Prasanna A.N."/>
            <person name="Walter M.C."/>
            <person name="O'Connor E."/>
            <person name="Balint B."/>
            <person name="Krizsan K."/>
            <person name="Kiss B."/>
            <person name="Hess J."/>
            <person name="Varga T."/>
            <person name="Slot J."/>
            <person name="Riley R."/>
            <person name="Boka B."/>
            <person name="Rigling D."/>
            <person name="Barry K."/>
            <person name="Lee J."/>
            <person name="Mihaltcheva S."/>
            <person name="LaButti K."/>
            <person name="Lipzen A."/>
            <person name="Waldron R."/>
            <person name="Moloney N.M."/>
            <person name="Sperisen C."/>
            <person name="Kredics L."/>
            <person name="Vagvoelgyi C."/>
            <person name="Patrignani A."/>
            <person name="Fitzpatrick D."/>
            <person name="Nagy I."/>
            <person name="Doyle S."/>
            <person name="Anderson J.B."/>
            <person name="Grigoriev I.V."/>
            <person name="Gueldener U."/>
            <person name="Muensterkoetter M."/>
            <person name="Nagy L.G."/>
        </authorList>
    </citation>
    <scope>NUCLEOTIDE SEQUENCE [LARGE SCALE GENOMIC DNA]</scope>
    <source>
        <strain evidence="4">C18/9</strain>
    </source>
</reference>
<keyword evidence="2" id="KW-0732">Signal</keyword>
<evidence type="ECO:0000313" key="4">
    <source>
        <dbReference type="Proteomes" id="UP000219338"/>
    </source>
</evidence>